<evidence type="ECO:0008006" key="4">
    <source>
        <dbReference type="Google" id="ProtNLM"/>
    </source>
</evidence>
<proteinExistence type="predicted"/>
<keyword evidence="1" id="KW-0472">Membrane</keyword>
<dbReference type="AlphaFoldDB" id="A0A6G4XU26"/>
<comment type="caution">
    <text evidence="2">The sequence shown here is derived from an EMBL/GenBank/DDBJ whole genome shotgun (WGS) entry which is preliminary data.</text>
</comment>
<dbReference type="Proteomes" id="UP000481109">
    <property type="component" value="Unassembled WGS sequence"/>
</dbReference>
<feature type="transmembrane region" description="Helical" evidence="1">
    <location>
        <begin position="46"/>
        <end position="67"/>
    </location>
</feature>
<evidence type="ECO:0000313" key="3">
    <source>
        <dbReference type="Proteomes" id="UP000481109"/>
    </source>
</evidence>
<evidence type="ECO:0000313" key="2">
    <source>
        <dbReference type="EMBL" id="NGO80280.1"/>
    </source>
</evidence>
<sequence>MVRTTNSAGLAVPIALVVIAVGLLGVTGAVSVIVGEQRRPPPAAGYVGVVLMLGFVALGVLALIATYKGRNARALFDGNGFWWDNGTARALIPWDGLTGVAVHWSRLGRGTKLYSLELYPQGPVDRDDPVLWPLVRDTDPPGPDLPRVHYQLPFRAGARDAVMAGLRRHAPALWLGELRRPAGHIGRPDRRGHRTRNRSAG</sequence>
<protein>
    <recommendedName>
        <fullName evidence="4">PH domain-containing protein</fullName>
    </recommendedName>
</protein>
<feature type="transmembrane region" description="Helical" evidence="1">
    <location>
        <begin position="12"/>
        <end position="34"/>
    </location>
</feature>
<accession>A0A6G4XU26</accession>
<keyword evidence="1" id="KW-0812">Transmembrane</keyword>
<name>A0A6G4XU26_9ACTN</name>
<reference evidence="2 3" key="1">
    <citation type="submission" date="2020-02" db="EMBL/GenBank/DDBJ databases">
        <title>Whole-genome analyses of novel actinobacteria.</title>
        <authorList>
            <person name="Sahin N."/>
            <person name="Tokatli A."/>
        </authorList>
    </citation>
    <scope>NUCLEOTIDE SEQUENCE [LARGE SCALE GENOMIC DNA]</scope>
    <source>
        <strain evidence="2 3">YC504</strain>
    </source>
</reference>
<keyword evidence="3" id="KW-1185">Reference proteome</keyword>
<keyword evidence="1" id="KW-1133">Transmembrane helix</keyword>
<organism evidence="2 3">
    <name type="scientific">Streptomyces mesophilus</name>
    <dbReference type="NCBI Taxonomy" id="1775132"/>
    <lineage>
        <taxon>Bacteria</taxon>
        <taxon>Bacillati</taxon>
        <taxon>Actinomycetota</taxon>
        <taxon>Actinomycetes</taxon>
        <taxon>Kitasatosporales</taxon>
        <taxon>Streptomycetaceae</taxon>
        <taxon>Streptomyces</taxon>
    </lineage>
</organism>
<dbReference type="EMBL" id="JAAKZW010000205">
    <property type="protein sequence ID" value="NGO80280.1"/>
    <property type="molecule type" value="Genomic_DNA"/>
</dbReference>
<gene>
    <name evidence="2" type="ORF">G6045_32155</name>
</gene>
<evidence type="ECO:0000256" key="1">
    <source>
        <dbReference type="SAM" id="Phobius"/>
    </source>
</evidence>